<evidence type="ECO:0000256" key="3">
    <source>
        <dbReference type="ARBA" id="ARBA00022898"/>
    </source>
</evidence>
<dbReference type="AlphaFoldDB" id="A0A9W8D0S9"/>
<keyword evidence="7" id="KW-1185">Reference proteome</keyword>
<feature type="binding site" evidence="4">
    <location>
        <position position="265"/>
    </location>
    <ligand>
        <name>pyridoxal 5'-phosphate</name>
        <dbReference type="ChEBI" id="CHEBI:597326"/>
    </ligand>
</feature>
<dbReference type="EC" id="3.7.1.3" evidence="4 5"/>
<proteinExistence type="inferred from homology"/>
<dbReference type="Gene3D" id="3.90.1150.10">
    <property type="entry name" value="Aspartate Aminotransferase, domain 1"/>
    <property type="match status" value="1"/>
</dbReference>
<evidence type="ECO:0000256" key="5">
    <source>
        <dbReference type="PIRNR" id="PIRNR038800"/>
    </source>
</evidence>
<feature type="modified residue" description="N6-(pyridoxal phosphate)lysine" evidence="4">
    <location>
        <position position="266"/>
    </location>
</feature>
<evidence type="ECO:0000256" key="2">
    <source>
        <dbReference type="ARBA" id="ARBA00022801"/>
    </source>
</evidence>
<feature type="binding site" evidence="4">
    <location>
        <position position="128"/>
    </location>
    <ligand>
        <name>pyridoxal 5'-phosphate</name>
        <dbReference type="ChEBI" id="CHEBI:597326"/>
    </ligand>
</feature>
<feature type="binding site" evidence="4">
    <location>
        <position position="240"/>
    </location>
    <ligand>
        <name>pyridoxal 5'-phosphate</name>
        <dbReference type="ChEBI" id="CHEBI:597326"/>
    </ligand>
</feature>
<dbReference type="FunFam" id="3.40.640.10:FF:000031">
    <property type="entry name" value="Kynureninase"/>
    <property type="match status" value="1"/>
</dbReference>
<evidence type="ECO:0000256" key="4">
    <source>
        <dbReference type="HAMAP-Rule" id="MF_03017"/>
    </source>
</evidence>
<dbReference type="NCBIfam" id="TIGR01814">
    <property type="entry name" value="kynureninase"/>
    <property type="match status" value="1"/>
</dbReference>
<dbReference type="GO" id="GO:0097053">
    <property type="term" value="P:L-kynurenine catabolic process"/>
    <property type="evidence" value="ECO:0007669"/>
    <property type="project" value="UniProtKB-UniRule"/>
</dbReference>
<comment type="similarity">
    <text evidence="4 5">Belongs to the kynureninase family.</text>
</comment>
<feature type="binding site" evidence="4">
    <location>
        <position position="211"/>
    </location>
    <ligand>
        <name>pyridoxal 5'-phosphate</name>
        <dbReference type="ChEBI" id="CHEBI:597326"/>
    </ligand>
</feature>
<keyword evidence="3 4" id="KW-0663">Pyridoxal phosphate</keyword>
<feature type="binding site" evidence="4">
    <location>
        <position position="129"/>
    </location>
    <ligand>
        <name>pyridoxal 5'-phosphate</name>
        <dbReference type="ChEBI" id="CHEBI:597326"/>
    </ligand>
</feature>
<dbReference type="Proteomes" id="UP001143981">
    <property type="component" value="Unassembled WGS sequence"/>
</dbReference>
<name>A0A9W8D0S9_9FUNG</name>
<comment type="catalytic activity">
    <reaction evidence="4 5">
        <text>L-kynurenine + H2O = anthranilate + L-alanine + H(+)</text>
        <dbReference type="Rhea" id="RHEA:16813"/>
        <dbReference type="ChEBI" id="CHEBI:15377"/>
        <dbReference type="ChEBI" id="CHEBI:15378"/>
        <dbReference type="ChEBI" id="CHEBI:16567"/>
        <dbReference type="ChEBI" id="CHEBI:57959"/>
        <dbReference type="ChEBI" id="CHEBI:57972"/>
        <dbReference type="EC" id="3.7.1.3"/>
    </reaction>
</comment>
<dbReference type="Pfam" id="PF22580">
    <property type="entry name" value="KYNU_C"/>
    <property type="match status" value="1"/>
</dbReference>
<comment type="pathway">
    <text evidence="4 5">Cofactor biosynthesis; NAD(+) biosynthesis; quinolinate from L-kynurenine: step 2/3.</text>
</comment>
<dbReference type="GO" id="GO:0034354">
    <property type="term" value="P:'de novo' NAD+ biosynthetic process from L-tryptophan"/>
    <property type="evidence" value="ECO:0007669"/>
    <property type="project" value="UniProtKB-UniRule"/>
</dbReference>
<gene>
    <name evidence="4 6" type="primary">BNA5</name>
    <name evidence="6" type="ORF">LPJ61_000718</name>
</gene>
<dbReference type="GO" id="GO:0030170">
    <property type="term" value="F:pyridoxal phosphate binding"/>
    <property type="evidence" value="ECO:0007669"/>
    <property type="project" value="UniProtKB-UniRule"/>
</dbReference>
<comment type="function">
    <text evidence="4 5">Catalyzes the cleavage of L-kynurenine (L-Kyn) and L-3-hydroxykynurenine (L-3OHKyn) into anthranilic acid (AA) and 3-hydroxyanthranilic acid (3-OHAA), respectively.</text>
</comment>
<feature type="binding site" evidence="4">
    <location>
        <position position="324"/>
    </location>
    <ligand>
        <name>pyridoxal 5'-phosphate</name>
        <dbReference type="ChEBI" id="CHEBI:597326"/>
    </ligand>
</feature>
<comment type="subunit">
    <text evidence="4 5">Homodimer.</text>
</comment>
<dbReference type="InterPro" id="IPR015424">
    <property type="entry name" value="PyrdxlP-dep_Trfase"/>
</dbReference>
<dbReference type="InterPro" id="IPR015421">
    <property type="entry name" value="PyrdxlP-dep_Trfase_major"/>
</dbReference>
<evidence type="ECO:0000256" key="1">
    <source>
        <dbReference type="ARBA" id="ARBA00022642"/>
    </source>
</evidence>
<comment type="cofactor">
    <cofactor evidence="4 5">
        <name>pyridoxal 5'-phosphate</name>
        <dbReference type="ChEBI" id="CHEBI:597326"/>
    </cofactor>
</comment>
<organism evidence="6 7">
    <name type="scientific">Coemansia biformis</name>
    <dbReference type="NCBI Taxonomy" id="1286918"/>
    <lineage>
        <taxon>Eukaryota</taxon>
        <taxon>Fungi</taxon>
        <taxon>Fungi incertae sedis</taxon>
        <taxon>Zoopagomycota</taxon>
        <taxon>Kickxellomycotina</taxon>
        <taxon>Kickxellomycetes</taxon>
        <taxon>Kickxellales</taxon>
        <taxon>Kickxellaceae</taxon>
        <taxon>Coemansia</taxon>
    </lineage>
</organism>
<comment type="subcellular location">
    <subcellularLocation>
        <location evidence="4 5">Cytoplasm</location>
    </subcellularLocation>
</comment>
<keyword evidence="4 5" id="KW-0963">Cytoplasm</keyword>
<keyword evidence="2 4" id="KW-0378">Hydrolase</keyword>
<dbReference type="PANTHER" id="PTHR14084:SF0">
    <property type="entry name" value="KYNURENINASE"/>
    <property type="match status" value="1"/>
</dbReference>
<feature type="binding site" evidence="4">
    <location>
        <begin position="156"/>
        <end position="159"/>
    </location>
    <ligand>
        <name>pyridoxal 5'-phosphate</name>
        <dbReference type="ChEBI" id="CHEBI:597326"/>
    </ligand>
</feature>
<dbReference type="GO" id="GO:0019441">
    <property type="term" value="P:L-tryptophan catabolic process to kynurenine"/>
    <property type="evidence" value="ECO:0007669"/>
    <property type="project" value="TreeGrafter"/>
</dbReference>
<dbReference type="PANTHER" id="PTHR14084">
    <property type="entry name" value="KYNURENINASE"/>
    <property type="match status" value="1"/>
</dbReference>
<dbReference type="Gene3D" id="3.40.640.10">
    <property type="entry name" value="Type I PLP-dependent aspartate aminotransferase-like (Major domain)"/>
    <property type="match status" value="1"/>
</dbReference>
<dbReference type="GO" id="GO:0005737">
    <property type="term" value="C:cytoplasm"/>
    <property type="evidence" value="ECO:0007669"/>
    <property type="project" value="UniProtKB-SubCell"/>
</dbReference>
<dbReference type="InterPro" id="IPR010111">
    <property type="entry name" value="Kynureninase"/>
</dbReference>
<dbReference type="GO" id="GO:0019805">
    <property type="term" value="P:quinolinate biosynthetic process"/>
    <property type="evidence" value="ECO:0007669"/>
    <property type="project" value="UniProtKB-UniRule"/>
</dbReference>
<sequence>MEHLRAVALESGLALDDLRFAQEMDRRDPLAHLRSEFAIPTVRQVAGDESAGDDSACVYMCGNSLGLMPRRARAILDEEMDEWASRGVVGHFRHSKNRPWVGYRWPIAEKMAPLVGAMPLEVGVMNTLTTNLHLLLAAFYRPAGKRCKILIESKAFPSDHYAIESQIRWHGQPASAMLLAEPRAGEHTLRTQDILDLIEREGDSIAVVMLSGVQFYTGQAFEMGKITAAARAAGCVVGWDLAHAAGNVPLSLHDWGVDFACWCTYKYLNAGPGSISCFFVHERHARSPELCRLAGWWSHEEETRFDMSNRFAPAAGAAGFEPSNTPIFVAATLLGSLDVFAQTSMPALRGKSLLLTAYLEHLLLTLCGGGLRIITPHDHRGAQLSLLFDAEKFQPAVDALAAAGIVCDERKPDCIRLAPVPLYNTFADVWRCVDVICSVTAPGRHAQSGSDVGV</sequence>
<evidence type="ECO:0000313" key="6">
    <source>
        <dbReference type="EMBL" id="KAJ1735124.1"/>
    </source>
</evidence>
<dbReference type="PIRSF" id="PIRSF038800">
    <property type="entry name" value="KYNU"/>
    <property type="match status" value="1"/>
</dbReference>
<feature type="binding site" evidence="4">
    <location>
        <position position="243"/>
    </location>
    <ligand>
        <name>pyridoxal 5'-phosphate</name>
        <dbReference type="ChEBI" id="CHEBI:597326"/>
    </ligand>
</feature>
<protein>
    <recommendedName>
        <fullName evidence="4 5">Kynureninase</fullName>
        <ecNumber evidence="4 5">3.7.1.3</ecNumber>
    </recommendedName>
    <alternativeName>
        <fullName evidence="4">Biosynthesis of nicotinic acid protein 5</fullName>
    </alternativeName>
    <alternativeName>
        <fullName evidence="4">L-kynurenine hydrolase</fullName>
    </alternativeName>
</protein>
<dbReference type="HAMAP" id="MF_01970">
    <property type="entry name" value="Kynureninase"/>
    <property type="match status" value="1"/>
</dbReference>
<dbReference type="SUPFAM" id="SSF53383">
    <property type="entry name" value="PLP-dependent transferases"/>
    <property type="match status" value="1"/>
</dbReference>
<reference evidence="6" key="1">
    <citation type="submission" date="2022-07" db="EMBL/GenBank/DDBJ databases">
        <title>Phylogenomic reconstructions and comparative analyses of Kickxellomycotina fungi.</title>
        <authorList>
            <person name="Reynolds N.K."/>
            <person name="Stajich J.E."/>
            <person name="Barry K."/>
            <person name="Grigoriev I.V."/>
            <person name="Crous P."/>
            <person name="Smith M.E."/>
        </authorList>
    </citation>
    <scope>NUCLEOTIDE SEQUENCE</scope>
    <source>
        <strain evidence="6">BCRC 34381</strain>
    </source>
</reference>
<comment type="catalytic activity">
    <reaction evidence="5">
        <text>3-hydroxy-L-kynurenine + H2O = 3-hydroxyanthranilate + L-alanine + H(+)</text>
        <dbReference type="Rhea" id="RHEA:25143"/>
        <dbReference type="ChEBI" id="CHEBI:15377"/>
        <dbReference type="ChEBI" id="CHEBI:15378"/>
        <dbReference type="ChEBI" id="CHEBI:36559"/>
        <dbReference type="ChEBI" id="CHEBI:57972"/>
        <dbReference type="ChEBI" id="CHEBI:58125"/>
        <dbReference type="EC" id="3.7.1.3"/>
    </reaction>
</comment>
<comment type="pathway">
    <text evidence="4 5">Amino-acid degradation; L-kynurenine degradation; L-alanine and anthranilate from L-kynurenine: step 1/1.</text>
</comment>
<dbReference type="InterPro" id="IPR015422">
    <property type="entry name" value="PyrdxlP-dep_Trfase_small"/>
</dbReference>
<feature type="binding site" evidence="4">
    <location>
        <position position="296"/>
    </location>
    <ligand>
        <name>pyridoxal 5'-phosphate</name>
        <dbReference type="ChEBI" id="CHEBI:597326"/>
    </ligand>
</feature>
<evidence type="ECO:0000313" key="7">
    <source>
        <dbReference type="Proteomes" id="UP001143981"/>
    </source>
</evidence>
<dbReference type="OrthoDB" id="5978656at2759"/>
<dbReference type="EMBL" id="JANBOI010000040">
    <property type="protein sequence ID" value="KAJ1735124.1"/>
    <property type="molecule type" value="Genomic_DNA"/>
</dbReference>
<keyword evidence="1 4" id="KW-0662">Pyridine nucleotide biosynthesis</keyword>
<comment type="caution">
    <text evidence="6">The sequence shown here is derived from an EMBL/GenBank/DDBJ whole genome shotgun (WGS) entry which is preliminary data.</text>
</comment>
<dbReference type="GO" id="GO:0043420">
    <property type="term" value="P:anthranilate metabolic process"/>
    <property type="evidence" value="ECO:0007669"/>
    <property type="project" value="UniProtKB-UniRule"/>
</dbReference>
<accession>A0A9W8D0S9</accession>
<dbReference type="GO" id="GO:0030429">
    <property type="term" value="F:kynureninase activity"/>
    <property type="evidence" value="ECO:0007669"/>
    <property type="project" value="UniProtKB-UniRule"/>
</dbReference>